<dbReference type="VEuPathDB" id="FungiDB:PADG_11579"/>
<dbReference type="GeneID" id="22587476"/>
<proteinExistence type="predicted"/>
<sequence length="65" mass="7364">MKYPQKPKSTESAVLVSYVPSMSLLSPKYKLDVDRSHAILMMMNGGSFQEAKKDPSVKMPEMVYH</sequence>
<dbReference type="KEGG" id="pbn:PADG_11579"/>
<protein>
    <submittedName>
        <fullName evidence="1">Uncharacterized protein</fullName>
    </submittedName>
</protein>
<name>A0A0A0HYD8_PARBD</name>
<dbReference type="AlphaFoldDB" id="A0A0A0HYD8"/>
<reference evidence="1 2" key="1">
    <citation type="journal article" date="2011" name="PLoS Genet.">
        <title>Comparative genomic analysis of human fungal pathogens causing paracoccidioidomycosis.</title>
        <authorList>
            <person name="Desjardins C.A."/>
            <person name="Champion M.D."/>
            <person name="Holder J.W."/>
            <person name="Muszewska A."/>
            <person name="Goldberg J."/>
            <person name="Bailao A.M."/>
            <person name="Brigido M.M."/>
            <person name="Ferreira M.E."/>
            <person name="Garcia A.M."/>
            <person name="Grynberg M."/>
            <person name="Gujja S."/>
            <person name="Heiman D.I."/>
            <person name="Henn M.R."/>
            <person name="Kodira C.D."/>
            <person name="Leon-Narvaez H."/>
            <person name="Longo L.V."/>
            <person name="Ma L.J."/>
            <person name="Malavazi I."/>
            <person name="Matsuo A.L."/>
            <person name="Morais F.V."/>
            <person name="Pereira M."/>
            <person name="Rodriguez-Brito S."/>
            <person name="Sakthikumar S."/>
            <person name="Salem-Izacc S.M."/>
            <person name="Sykes S.M."/>
            <person name="Teixeira M.M."/>
            <person name="Vallejo M.C."/>
            <person name="Walter M.E."/>
            <person name="Yandava C."/>
            <person name="Young S."/>
            <person name="Zeng Q."/>
            <person name="Zucker J."/>
            <person name="Felipe M.S."/>
            <person name="Goldman G.H."/>
            <person name="Haas B.J."/>
            <person name="McEwen J.G."/>
            <person name="Nino-Vega G."/>
            <person name="Puccia R."/>
            <person name="San-Blas G."/>
            <person name="Soares C.M."/>
            <person name="Birren B.W."/>
            <person name="Cuomo C.A."/>
        </authorList>
    </citation>
    <scope>NUCLEOTIDE SEQUENCE [LARGE SCALE GENOMIC DNA]</scope>
    <source>
        <strain evidence="1 2">Pb18</strain>
    </source>
</reference>
<dbReference type="RefSeq" id="XP_010759036.1">
    <property type="nucleotide sequence ID" value="XM_010760734.1"/>
</dbReference>
<dbReference type="Proteomes" id="UP000001628">
    <property type="component" value="Unassembled WGS sequence"/>
</dbReference>
<gene>
    <name evidence="1" type="ORF">PADG_11579</name>
</gene>
<accession>A0A0A0HYD8</accession>
<keyword evidence="2" id="KW-1185">Reference proteome</keyword>
<organism evidence="1 2">
    <name type="scientific">Paracoccidioides brasiliensis (strain Pb18)</name>
    <dbReference type="NCBI Taxonomy" id="502780"/>
    <lineage>
        <taxon>Eukaryota</taxon>
        <taxon>Fungi</taxon>
        <taxon>Dikarya</taxon>
        <taxon>Ascomycota</taxon>
        <taxon>Pezizomycotina</taxon>
        <taxon>Eurotiomycetes</taxon>
        <taxon>Eurotiomycetidae</taxon>
        <taxon>Onygenales</taxon>
        <taxon>Ajellomycetaceae</taxon>
        <taxon>Paracoccidioides</taxon>
    </lineage>
</organism>
<evidence type="ECO:0000313" key="2">
    <source>
        <dbReference type="Proteomes" id="UP000001628"/>
    </source>
</evidence>
<dbReference type="HOGENOM" id="CLU_2850325_0_0_1"/>
<dbReference type="InParanoid" id="A0A0A0HYD8"/>
<dbReference type="EMBL" id="KN275959">
    <property type="protein sequence ID" value="KGM92380.1"/>
    <property type="molecule type" value="Genomic_DNA"/>
</dbReference>
<evidence type="ECO:0000313" key="1">
    <source>
        <dbReference type="EMBL" id="KGM92380.1"/>
    </source>
</evidence>